<feature type="region of interest" description="Disordered" evidence="3">
    <location>
        <begin position="24"/>
        <end position="43"/>
    </location>
</feature>
<accession>A0ABM8I0V6</accession>
<evidence type="ECO:0000313" key="6">
    <source>
        <dbReference type="EMBL" id="BDZ76354.1"/>
    </source>
</evidence>
<comment type="similarity">
    <text evidence="2">Belongs to the bacterial solute-binding protein 2 family.</text>
</comment>
<reference evidence="7" key="1">
    <citation type="journal article" date="2023" name="Int. J. Syst. Evol. Microbiol.">
        <title>Claveliimonas bilis gen. nov., sp. nov., deoxycholic acid-producing bacteria isolated from human faeces, and reclassification of Sellimonas monacensis Zenner et al. 2021 as Claveliimonas monacensis comb. nov.</title>
        <authorList>
            <person name="Hisatomi A."/>
            <person name="Kastawa N.W.E.P.G."/>
            <person name="Song I."/>
            <person name="Ohkuma M."/>
            <person name="Fukiya S."/>
            <person name="Sakamoto M."/>
        </authorList>
    </citation>
    <scope>NUCLEOTIDE SEQUENCE [LARGE SCALE GENOMIC DNA]</scope>
    <source>
        <strain evidence="7">12BBH14</strain>
    </source>
</reference>
<comment type="subcellular location">
    <subcellularLocation>
        <location evidence="1">Cell envelope</location>
    </subcellularLocation>
</comment>
<name>A0ABM8I0V6_9FIRM</name>
<evidence type="ECO:0000259" key="5">
    <source>
        <dbReference type="Pfam" id="PF13407"/>
    </source>
</evidence>
<feature type="compositionally biased region" description="Acidic residues" evidence="3">
    <location>
        <begin position="32"/>
        <end position="42"/>
    </location>
</feature>
<keyword evidence="7" id="KW-1185">Reference proteome</keyword>
<proteinExistence type="inferred from homology"/>
<dbReference type="PROSITE" id="PS51257">
    <property type="entry name" value="PROKAR_LIPOPROTEIN"/>
    <property type="match status" value="1"/>
</dbReference>
<protein>
    <recommendedName>
        <fullName evidence="5">Periplasmic binding protein domain-containing protein</fullName>
    </recommendedName>
</protein>
<dbReference type="Pfam" id="PF13407">
    <property type="entry name" value="Peripla_BP_4"/>
    <property type="match status" value="1"/>
</dbReference>
<dbReference type="InterPro" id="IPR025997">
    <property type="entry name" value="SBP_2_dom"/>
</dbReference>
<evidence type="ECO:0000256" key="2">
    <source>
        <dbReference type="ARBA" id="ARBA00007639"/>
    </source>
</evidence>
<dbReference type="PANTHER" id="PTHR30036">
    <property type="entry name" value="D-XYLOSE-BINDING PERIPLASMIC PROTEIN"/>
    <property type="match status" value="1"/>
</dbReference>
<evidence type="ECO:0000256" key="3">
    <source>
        <dbReference type="SAM" id="MobiDB-lite"/>
    </source>
</evidence>
<organism evidence="6 7">
    <name type="scientific">Claveliimonas bilis</name>
    <dbReference type="NCBI Taxonomy" id="3028070"/>
    <lineage>
        <taxon>Bacteria</taxon>
        <taxon>Bacillati</taxon>
        <taxon>Bacillota</taxon>
        <taxon>Clostridia</taxon>
        <taxon>Lachnospirales</taxon>
        <taxon>Lachnospiraceae</taxon>
        <taxon>Claveliimonas</taxon>
    </lineage>
</organism>
<evidence type="ECO:0000256" key="1">
    <source>
        <dbReference type="ARBA" id="ARBA00004196"/>
    </source>
</evidence>
<dbReference type="EMBL" id="AP027742">
    <property type="protein sequence ID" value="BDZ76354.1"/>
    <property type="molecule type" value="Genomic_DNA"/>
</dbReference>
<dbReference type="Proteomes" id="UP001305815">
    <property type="component" value="Chromosome"/>
</dbReference>
<gene>
    <name evidence="6" type="ORF">Lac1_05370</name>
</gene>
<dbReference type="PANTHER" id="PTHR30036:SF7">
    <property type="entry name" value="ABC TRANSPORTER PERIPLASMIC-BINDING PROTEIN YPHF"/>
    <property type="match status" value="1"/>
</dbReference>
<feature type="domain" description="Periplasmic binding protein" evidence="5">
    <location>
        <begin position="48"/>
        <end position="285"/>
    </location>
</feature>
<evidence type="ECO:0000313" key="7">
    <source>
        <dbReference type="Proteomes" id="UP001305815"/>
    </source>
</evidence>
<sequence length="344" mass="36477">MKKKVVSILLCAAMVSAMAMGCSSEAPASDSGSEDSGSEEGGDGSLTIGITIQSLKNDYWAGVMSKLEELMKDKGYEYTLIDCEDNAATQVGQIENFVTTGVDVIMVHPSDPDAIETACKEALDAGVKVMCWDDEMENTTANWVLDNTALGEEIGKLAAEFINENFTADDKAEVCVIGYPSTKVLLERQQGIESGLEKYCEDNYEIVATTEGLEAPESQTNVETVLQAHPDCQVFVGTGAGPMNGANQALLQHYGGAGKIPANVGVFTTDVTMQQLDSIKAGDEAAKGIVGFEGSNTDTASACLEMIEKVAAAGDDDFQGEDHNTFRPTSVINMDNIDDILAGM</sequence>
<dbReference type="RefSeq" id="WP_316266169.1">
    <property type="nucleotide sequence ID" value="NZ_AP027742.1"/>
</dbReference>
<keyword evidence="4" id="KW-0732">Signal</keyword>
<evidence type="ECO:0000256" key="4">
    <source>
        <dbReference type="SAM" id="SignalP"/>
    </source>
</evidence>
<feature type="signal peptide" evidence="4">
    <location>
        <begin position="1"/>
        <end position="19"/>
    </location>
</feature>
<feature type="chain" id="PRO_5046102631" description="Periplasmic binding protein domain-containing protein" evidence="4">
    <location>
        <begin position="20"/>
        <end position="344"/>
    </location>
</feature>
<dbReference type="CDD" id="cd01536">
    <property type="entry name" value="PBP1_ABC_sugar_binding-like"/>
    <property type="match status" value="1"/>
</dbReference>
<dbReference type="InterPro" id="IPR050555">
    <property type="entry name" value="Bact_Solute-Bind_Prot2"/>
</dbReference>